<dbReference type="InterPro" id="IPR016181">
    <property type="entry name" value="Acyl_CoA_acyltransferase"/>
</dbReference>
<evidence type="ECO:0000313" key="3">
    <source>
        <dbReference type="Proteomes" id="UP000014680"/>
    </source>
</evidence>
<sequence length="147" mass="17102">MQWHFKQLEQLTGDELRQIYAIRKDVFCEKGEKDLGHPPMDEVDETCYHSFAWDENGIVCYCRVIEEEPKLFRIARVLVHKNYRKQGKGQQLITHTCEKIHENFGGGVVTLSALEDIHTMYLKVGFELTGERCEFNGIPAVEMVRLV</sequence>
<dbReference type="RefSeq" id="XP_004255274.1">
    <property type="nucleotide sequence ID" value="XM_004255226.1"/>
</dbReference>
<dbReference type="SUPFAM" id="SSF55729">
    <property type="entry name" value="Acyl-CoA N-acyltransferases (Nat)"/>
    <property type="match status" value="1"/>
</dbReference>
<keyword evidence="3" id="KW-1185">Reference proteome</keyword>
<reference evidence="2 3" key="1">
    <citation type="submission" date="2012-10" db="EMBL/GenBank/DDBJ databases">
        <authorList>
            <person name="Zafar N."/>
            <person name="Inman J."/>
            <person name="Hall N."/>
            <person name="Lorenzi H."/>
            <person name="Caler E."/>
        </authorList>
    </citation>
    <scope>NUCLEOTIDE SEQUENCE [LARGE SCALE GENOMIC DNA]</scope>
    <source>
        <strain evidence="2 3">IP1</strain>
    </source>
</reference>
<gene>
    <name evidence="2" type="ORF">EIN_344430</name>
</gene>
<dbReference type="Pfam" id="PF13673">
    <property type="entry name" value="Acetyltransf_10"/>
    <property type="match status" value="1"/>
</dbReference>
<dbReference type="CDD" id="cd04301">
    <property type="entry name" value="NAT_SF"/>
    <property type="match status" value="1"/>
</dbReference>
<dbReference type="KEGG" id="eiv:EIN_344430"/>
<dbReference type="VEuPathDB" id="AmoebaDB:EIN_344430"/>
<dbReference type="Proteomes" id="UP000014680">
    <property type="component" value="Unassembled WGS sequence"/>
</dbReference>
<dbReference type="GO" id="GO:0016747">
    <property type="term" value="F:acyltransferase activity, transferring groups other than amino-acyl groups"/>
    <property type="evidence" value="ECO:0007669"/>
    <property type="project" value="InterPro"/>
</dbReference>
<dbReference type="OrthoDB" id="329272at2759"/>
<dbReference type="GeneID" id="14887473"/>
<organism evidence="2 3">
    <name type="scientific">Entamoeba invadens IP1</name>
    <dbReference type="NCBI Taxonomy" id="370355"/>
    <lineage>
        <taxon>Eukaryota</taxon>
        <taxon>Amoebozoa</taxon>
        <taxon>Evosea</taxon>
        <taxon>Archamoebae</taxon>
        <taxon>Mastigamoebida</taxon>
        <taxon>Entamoebidae</taxon>
        <taxon>Entamoeba</taxon>
    </lineage>
</organism>
<dbReference type="AlphaFoldDB" id="A0A0A1U952"/>
<dbReference type="EMBL" id="KB206755">
    <property type="protein sequence ID" value="ELP88503.1"/>
    <property type="molecule type" value="Genomic_DNA"/>
</dbReference>
<dbReference type="OMA" id="TCEKIHE"/>
<protein>
    <recommendedName>
        <fullName evidence="1">N-acetyltransferase domain-containing protein</fullName>
    </recommendedName>
</protein>
<proteinExistence type="predicted"/>
<name>A0A0A1U952_ENTIV</name>
<feature type="domain" description="N-acetyltransferase" evidence="1">
    <location>
        <begin position="6"/>
        <end position="147"/>
    </location>
</feature>
<dbReference type="Gene3D" id="3.40.630.30">
    <property type="match status" value="1"/>
</dbReference>
<dbReference type="PROSITE" id="PS51186">
    <property type="entry name" value="GNAT"/>
    <property type="match status" value="1"/>
</dbReference>
<accession>A0A0A1U952</accession>
<evidence type="ECO:0000259" key="1">
    <source>
        <dbReference type="PROSITE" id="PS51186"/>
    </source>
</evidence>
<dbReference type="InterPro" id="IPR000182">
    <property type="entry name" value="GNAT_dom"/>
</dbReference>
<evidence type="ECO:0000313" key="2">
    <source>
        <dbReference type="EMBL" id="ELP88503.1"/>
    </source>
</evidence>